<keyword evidence="2" id="KW-1185">Reference proteome</keyword>
<name>A0A2T4BWQ9_TRILO</name>
<evidence type="ECO:0000313" key="2">
    <source>
        <dbReference type="Proteomes" id="UP000240760"/>
    </source>
</evidence>
<organism evidence="1 2">
    <name type="scientific">Trichoderma longibrachiatum ATCC 18648</name>
    <dbReference type="NCBI Taxonomy" id="983965"/>
    <lineage>
        <taxon>Eukaryota</taxon>
        <taxon>Fungi</taxon>
        <taxon>Dikarya</taxon>
        <taxon>Ascomycota</taxon>
        <taxon>Pezizomycotina</taxon>
        <taxon>Sordariomycetes</taxon>
        <taxon>Hypocreomycetidae</taxon>
        <taxon>Hypocreales</taxon>
        <taxon>Hypocreaceae</taxon>
        <taxon>Trichoderma</taxon>
    </lineage>
</organism>
<reference evidence="1 2" key="1">
    <citation type="submission" date="2016-07" db="EMBL/GenBank/DDBJ databases">
        <title>Multiple horizontal gene transfer events from other fungi enriched the ability of initially mycotrophic Trichoderma (Ascomycota) to feed on dead plant biomass.</title>
        <authorList>
            <consortium name="DOE Joint Genome Institute"/>
            <person name="Aerts A."/>
            <person name="Atanasova L."/>
            <person name="Chenthamara K."/>
            <person name="Zhang J."/>
            <person name="Grujic M."/>
            <person name="Henrissat B."/>
            <person name="Kuo A."/>
            <person name="Salamov A."/>
            <person name="Lipzen A."/>
            <person name="Labutti K."/>
            <person name="Barry K."/>
            <person name="Miao Y."/>
            <person name="Rahimi M.J."/>
            <person name="Shen Q."/>
            <person name="Grigoriev I.V."/>
            <person name="Kubicek C.P."/>
            <person name="Druzhinina I.S."/>
        </authorList>
    </citation>
    <scope>NUCLEOTIDE SEQUENCE [LARGE SCALE GENOMIC DNA]</scope>
    <source>
        <strain evidence="1 2">ATCC 18648</strain>
    </source>
</reference>
<gene>
    <name evidence="1" type="ORF">M440DRAFT_1403973</name>
</gene>
<accession>A0A2T4BWQ9</accession>
<sequence length="175" mass="19279">MLHDTRMSLASIGEHQSTCNYKPDDSVACTTHTHQYNGAGKWSDSFGPACSYEHVPGCSVAMTSMAVQDKGYGLDEPLRSTTMHKSAQKHPIKVSVRLLVPWFQSPEAPPPADVKGSTYSLYTPNSRQSSTMCRFPLAYSFPTDYLQGSEAGEDMPSWSRGLYDYMPTMSASSFV</sequence>
<dbReference type="EMBL" id="KZ679137">
    <property type="protein sequence ID" value="PTB73768.1"/>
    <property type="molecule type" value="Genomic_DNA"/>
</dbReference>
<protein>
    <submittedName>
        <fullName evidence="1">Uncharacterized protein</fullName>
    </submittedName>
</protein>
<evidence type="ECO:0000313" key="1">
    <source>
        <dbReference type="EMBL" id="PTB73768.1"/>
    </source>
</evidence>
<dbReference type="Proteomes" id="UP000240760">
    <property type="component" value="Unassembled WGS sequence"/>
</dbReference>
<dbReference type="AlphaFoldDB" id="A0A2T4BWQ9"/>
<proteinExistence type="predicted"/>